<name>A0A8S5VK90_9CAUD</name>
<reference evidence="1" key="1">
    <citation type="journal article" date="2021" name="Proc. Natl. Acad. Sci. U.S.A.">
        <title>A Catalog of Tens of Thousands of Viruses from Human Metagenomes Reveals Hidden Associations with Chronic Diseases.</title>
        <authorList>
            <person name="Tisza M.J."/>
            <person name="Buck C.B."/>
        </authorList>
    </citation>
    <scope>NUCLEOTIDE SEQUENCE</scope>
    <source>
        <strain evidence="1">CtfgE36</strain>
    </source>
</reference>
<dbReference type="EMBL" id="BK035253">
    <property type="protein sequence ID" value="DAG89095.1"/>
    <property type="molecule type" value="Genomic_DNA"/>
</dbReference>
<accession>A0A8S5VK90</accession>
<protein>
    <submittedName>
        <fullName evidence="1">Uncharacterized protein</fullName>
    </submittedName>
</protein>
<proteinExistence type="predicted"/>
<sequence length="109" mass="12381">MKARLKPTPAMQKAVDLYAEQKLKEVEKKAHELVDKERNDIATRATYLCLLACYQAGLSRRTLVKIQNCMTGPVADKYNEYRNDQLADLWAQVTLQGIGIDAKKTEEPL</sequence>
<organism evidence="1">
    <name type="scientific">Ackermannviridae sp</name>
    <dbReference type="NCBI Taxonomy" id="2831612"/>
    <lineage>
        <taxon>Viruses</taxon>
        <taxon>Duplodnaviria</taxon>
        <taxon>Heunggongvirae</taxon>
        <taxon>Uroviricota</taxon>
        <taxon>Caudoviricetes</taxon>
        <taxon>Pantevenvirales</taxon>
        <taxon>Ackermannviridae</taxon>
    </lineage>
</organism>
<evidence type="ECO:0000313" key="1">
    <source>
        <dbReference type="EMBL" id="DAG89095.1"/>
    </source>
</evidence>